<keyword evidence="1" id="KW-0732">Signal</keyword>
<dbReference type="PRINTS" id="PR00597">
    <property type="entry name" value="GELSOLIN"/>
</dbReference>
<organism evidence="3 4">
    <name type="scientific">Protopolystoma xenopodis</name>
    <dbReference type="NCBI Taxonomy" id="117903"/>
    <lineage>
        <taxon>Eukaryota</taxon>
        <taxon>Metazoa</taxon>
        <taxon>Spiralia</taxon>
        <taxon>Lophotrochozoa</taxon>
        <taxon>Platyhelminthes</taxon>
        <taxon>Monogenea</taxon>
        <taxon>Polyopisthocotylea</taxon>
        <taxon>Polystomatidea</taxon>
        <taxon>Polystomatidae</taxon>
        <taxon>Protopolystoma</taxon>
    </lineage>
</organism>
<dbReference type="InterPro" id="IPR007123">
    <property type="entry name" value="Gelsolin-like_dom"/>
</dbReference>
<dbReference type="GO" id="GO:0051015">
    <property type="term" value="F:actin filament binding"/>
    <property type="evidence" value="ECO:0007669"/>
    <property type="project" value="InterPro"/>
</dbReference>
<dbReference type="PANTHER" id="PTHR11977:SF130">
    <property type="entry name" value="SEVERIN"/>
    <property type="match status" value="1"/>
</dbReference>
<dbReference type="Proteomes" id="UP000784294">
    <property type="component" value="Unassembled WGS sequence"/>
</dbReference>
<feature type="chain" id="PRO_5019210886" description="Gelsolin-like domain-containing protein" evidence="1">
    <location>
        <begin position="19"/>
        <end position="107"/>
    </location>
</feature>
<evidence type="ECO:0000259" key="2">
    <source>
        <dbReference type="Pfam" id="PF00626"/>
    </source>
</evidence>
<dbReference type="Gene3D" id="3.40.20.10">
    <property type="entry name" value="Severin"/>
    <property type="match status" value="1"/>
</dbReference>
<dbReference type="SMART" id="SM00262">
    <property type="entry name" value="GEL"/>
    <property type="match status" value="1"/>
</dbReference>
<dbReference type="Pfam" id="PF00626">
    <property type="entry name" value="Gelsolin"/>
    <property type="match status" value="1"/>
</dbReference>
<dbReference type="AlphaFoldDB" id="A0A448WKW9"/>
<dbReference type="OrthoDB" id="6375767at2759"/>
<dbReference type="GO" id="GO:0008154">
    <property type="term" value="P:actin polymerization or depolymerization"/>
    <property type="evidence" value="ECO:0007669"/>
    <property type="project" value="TreeGrafter"/>
</dbReference>
<gene>
    <name evidence="3" type="ORF">PXEA_LOCUS7757</name>
</gene>
<dbReference type="EMBL" id="CAAALY010020748">
    <property type="protein sequence ID" value="VEL14317.1"/>
    <property type="molecule type" value="Genomic_DNA"/>
</dbReference>
<evidence type="ECO:0000256" key="1">
    <source>
        <dbReference type="SAM" id="SignalP"/>
    </source>
</evidence>
<proteinExistence type="predicted"/>
<comment type="caution">
    <text evidence="3">The sequence shown here is derived from an EMBL/GenBank/DDBJ whole genome shotgun (WGS) entry which is preliminary data.</text>
</comment>
<evidence type="ECO:0000313" key="3">
    <source>
        <dbReference type="EMBL" id="VEL14317.1"/>
    </source>
</evidence>
<feature type="domain" description="Gelsolin-like" evidence="2">
    <location>
        <begin position="20"/>
        <end position="99"/>
    </location>
</feature>
<dbReference type="PANTHER" id="PTHR11977">
    <property type="entry name" value="VILLIN"/>
    <property type="match status" value="1"/>
</dbReference>
<sequence>MVPLTCTLLHLILHNFKQFQVEEVPKEDYGRFYSGDSYIVLNVKKFDDELIFDAYFWIGASSTQDEYCTAAYKTVELDTFLDDMAIQHREVEGFESTGFKTCFRTFE</sequence>
<keyword evidence="4" id="KW-1185">Reference proteome</keyword>
<name>A0A448WKW9_9PLAT</name>
<dbReference type="GO" id="GO:0005737">
    <property type="term" value="C:cytoplasm"/>
    <property type="evidence" value="ECO:0007669"/>
    <property type="project" value="TreeGrafter"/>
</dbReference>
<dbReference type="InterPro" id="IPR007122">
    <property type="entry name" value="Villin/Gelsolin"/>
</dbReference>
<reference evidence="3" key="1">
    <citation type="submission" date="2018-11" db="EMBL/GenBank/DDBJ databases">
        <authorList>
            <consortium name="Pathogen Informatics"/>
        </authorList>
    </citation>
    <scope>NUCLEOTIDE SEQUENCE</scope>
</reference>
<protein>
    <recommendedName>
        <fullName evidence="2">Gelsolin-like domain-containing protein</fullName>
    </recommendedName>
</protein>
<feature type="signal peptide" evidence="1">
    <location>
        <begin position="1"/>
        <end position="18"/>
    </location>
</feature>
<evidence type="ECO:0000313" key="4">
    <source>
        <dbReference type="Proteomes" id="UP000784294"/>
    </source>
</evidence>
<dbReference type="InterPro" id="IPR029006">
    <property type="entry name" value="ADF-H/Gelsolin-like_dom_sf"/>
</dbReference>
<dbReference type="SUPFAM" id="SSF55753">
    <property type="entry name" value="Actin depolymerizing proteins"/>
    <property type="match status" value="1"/>
</dbReference>
<accession>A0A448WKW9</accession>
<dbReference type="GO" id="GO:0015629">
    <property type="term" value="C:actin cytoskeleton"/>
    <property type="evidence" value="ECO:0007669"/>
    <property type="project" value="TreeGrafter"/>
</dbReference>